<dbReference type="GO" id="GO:0016020">
    <property type="term" value="C:membrane"/>
    <property type="evidence" value="ECO:0007669"/>
    <property type="project" value="UniProtKB-SubCell"/>
</dbReference>
<keyword evidence="3 13" id="KW-0813">Transport</keyword>
<evidence type="ECO:0000256" key="11">
    <source>
        <dbReference type="ARBA" id="ARBA00023201"/>
    </source>
</evidence>
<keyword evidence="12 13" id="KW-0407">Ion channel</keyword>
<proteinExistence type="inferred from homology"/>
<feature type="non-terminal residue" evidence="14">
    <location>
        <position position="1"/>
    </location>
</feature>
<dbReference type="Proteomes" id="UP001432322">
    <property type="component" value="Unassembled WGS sequence"/>
</dbReference>
<dbReference type="InterPro" id="IPR001873">
    <property type="entry name" value="ENaC"/>
</dbReference>
<evidence type="ECO:0000256" key="4">
    <source>
        <dbReference type="ARBA" id="ARBA00022461"/>
    </source>
</evidence>
<protein>
    <submittedName>
        <fullName evidence="14">Uncharacterized protein</fullName>
    </submittedName>
</protein>
<comment type="similarity">
    <text evidence="2 13">Belongs to the amiloride-sensitive sodium channel (TC 1.A.6) family.</text>
</comment>
<reference evidence="14" key="1">
    <citation type="submission" date="2023-10" db="EMBL/GenBank/DDBJ databases">
        <title>Genome assembly of Pristionchus species.</title>
        <authorList>
            <person name="Yoshida K."/>
            <person name="Sommer R.J."/>
        </authorList>
    </citation>
    <scope>NUCLEOTIDE SEQUENCE</scope>
    <source>
        <strain evidence="14">RS5133</strain>
    </source>
</reference>
<evidence type="ECO:0000256" key="5">
    <source>
        <dbReference type="ARBA" id="ARBA00022692"/>
    </source>
</evidence>
<evidence type="ECO:0000256" key="9">
    <source>
        <dbReference type="ARBA" id="ARBA00023136"/>
    </source>
</evidence>
<keyword evidence="4 13" id="KW-0894">Sodium channel</keyword>
<gene>
    <name evidence="14" type="ORF">PFISCL1PPCAC_13922</name>
</gene>
<dbReference type="EMBL" id="BTSY01000004">
    <property type="protein sequence ID" value="GMT22624.1"/>
    <property type="molecule type" value="Genomic_DNA"/>
</dbReference>
<evidence type="ECO:0000313" key="14">
    <source>
        <dbReference type="EMBL" id="GMT22624.1"/>
    </source>
</evidence>
<sequence>YGSCEYANTNFQNAAACIKWYRRNGLMFEMYFDSLDVNTYVQSASYPLVALITDISGHAGLWLGIS</sequence>
<evidence type="ECO:0000256" key="7">
    <source>
        <dbReference type="ARBA" id="ARBA00023053"/>
    </source>
</evidence>
<keyword evidence="5 13" id="KW-0812">Transmembrane</keyword>
<keyword evidence="7" id="KW-0915">Sodium</keyword>
<keyword evidence="6" id="KW-1133">Transmembrane helix</keyword>
<keyword evidence="10" id="KW-0325">Glycoprotein</keyword>
<dbReference type="Pfam" id="PF00858">
    <property type="entry name" value="ASC"/>
    <property type="match status" value="1"/>
</dbReference>
<evidence type="ECO:0000256" key="12">
    <source>
        <dbReference type="ARBA" id="ARBA00023303"/>
    </source>
</evidence>
<dbReference type="GO" id="GO:0005272">
    <property type="term" value="F:sodium channel activity"/>
    <property type="evidence" value="ECO:0007669"/>
    <property type="project" value="UniProtKB-KW"/>
</dbReference>
<comment type="subcellular location">
    <subcellularLocation>
        <location evidence="1">Membrane</location>
        <topology evidence="1">Multi-pass membrane protein</topology>
    </subcellularLocation>
</comment>
<keyword evidence="15" id="KW-1185">Reference proteome</keyword>
<evidence type="ECO:0000256" key="2">
    <source>
        <dbReference type="ARBA" id="ARBA00007193"/>
    </source>
</evidence>
<dbReference type="AlphaFoldDB" id="A0AAV5VST1"/>
<evidence type="ECO:0000256" key="13">
    <source>
        <dbReference type="RuleBase" id="RU000679"/>
    </source>
</evidence>
<organism evidence="14 15">
    <name type="scientific">Pristionchus fissidentatus</name>
    <dbReference type="NCBI Taxonomy" id="1538716"/>
    <lineage>
        <taxon>Eukaryota</taxon>
        <taxon>Metazoa</taxon>
        <taxon>Ecdysozoa</taxon>
        <taxon>Nematoda</taxon>
        <taxon>Chromadorea</taxon>
        <taxon>Rhabditida</taxon>
        <taxon>Rhabditina</taxon>
        <taxon>Diplogasteromorpha</taxon>
        <taxon>Diplogasteroidea</taxon>
        <taxon>Neodiplogasteridae</taxon>
        <taxon>Pristionchus</taxon>
    </lineage>
</organism>
<keyword evidence="11 13" id="KW-0739">Sodium transport</keyword>
<dbReference type="PRINTS" id="PR01078">
    <property type="entry name" value="AMINACHANNEL"/>
</dbReference>
<keyword evidence="8 13" id="KW-0406">Ion transport</keyword>
<evidence type="ECO:0000313" key="15">
    <source>
        <dbReference type="Proteomes" id="UP001432322"/>
    </source>
</evidence>
<evidence type="ECO:0000256" key="3">
    <source>
        <dbReference type="ARBA" id="ARBA00022448"/>
    </source>
</evidence>
<dbReference type="Gene3D" id="1.10.287.770">
    <property type="entry name" value="YojJ-like"/>
    <property type="match status" value="1"/>
</dbReference>
<name>A0AAV5VST1_9BILA</name>
<accession>A0AAV5VST1</accession>
<evidence type="ECO:0000256" key="6">
    <source>
        <dbReference type="ARBA" id="ARBA00022989"/>
    </source>
</evidence>
<evidence type="ECO:0000256" key="8">
    <source>
        <dbReference type="ARBA" id="ARBA00023065"/>
    </source>
</evidence>
<comment type="caution">
    <text evidence="14">The sequence shown here is derived from an EMBL/GenBank/DDBJ whole genome shotgun (WGS) entry which is preliminary data.</text>
</comment>
<keyword evidence="9" id="KW-0472">Membrane</keyword>
<feature type="non-terminal residue" evidence="14">
    <location>
        <position position="66"/>
    </location>
</feature>
<evidence type="ECO:0000256" key="1">
    <source>
        <dbReference type="ARBA" id="ARBA00004141"/>
    </source>
</evidence>
<evidence type="ECO:0000256" key="10">
    <source>
        <dbReference type="ARBA" id="ARBA00023180"/>
    </source>
</evidence>